<accession>A0A0S4LSU4</accession>
<gene>
    <name evidence="1" type="ORF">COMA1_90014</name>
</gene>
<organism evidence="1 2">
    <name type="scientific">Candidatus Nitrospira nitrosa</name>
    <dbReference type="NCBI Taxonomy" id="1742972"/>
    <lineage>
        <taxon>Bacteria</taxon>
        <taxon>Pseudomonadati</taxon>
        <taxon>Nitrospirota</taxon>
        <taxon>Nitrospiria</taxon>
        <taxon>Nitrospirales</taxon>
        <taxon>Nitrospiraceae</taxon>
        <taxon>Nitrospira</taxon>
    </lineage>
</organism>
<name>A0A0S4LSU4_9BACT</name>
<evidence type="ECO:0000313" key="1">
    <source>
        <dbReference type="EMBL" id="CUS39696.1"/>
    </source>
</evidence>
<dbReference type="AlphaFoldDB" id="A0A0S4LSU4"/>
<dbReference type="Proteomes" id="UP000199032">
    <property type="component" value="Unassembled WGS sequence"/>
</dbReference>
<sequence length="69" mass="7984">MSCDAPPIGIGTFIHGIHLDDCEGCPLQLTTLPKFSIKNYPHNFKEFDNNSYWHMFCFFLACQQKLDDE</sequence>
<reference evidence="1 2" key="1">
    <citation type="submission" date="2015-10" db="EMBL/GenBank/DDBJ databases">
        <authorList>
            <person name="Gilbert D.G."/>
        </authorList>
    </citation>
    <scope>NUCLEOTIDE SEQUENCE [LARGE SCALE GENOMIC DNA]</scope>
    <source>
        <strain evidence="1">COMA1</strain>
    </source>
</reference>
<protein>
    <submittedName>
        <fullName evidence="1">Uncharacterized protein</fullName>
    </submittedName>
</protein>
<dbReference type="EMBL" id="CZQA01000015">
    <property type="protein sequence ID" value="CUS39696.1"/>
    <property type="molecule type" value="Genomic_DNA"/>
</dbReference>
<keyword evidence="2" id="KW-1185">Reference proteome</keyword>
<evidence type="ECO:0000313" key="2">
    <source>
        <dbReference type="Proteomes" id="UP000199032"/>
    </source>
</evidence>
<proteinExistence type="predicted"/>